<evidence type="ECO:0000256" key="6">
    <source>
        <dbReference type="ARBA" id="ARBA00022840"/>
    </source>
</evidence>
<keyword evidence="2" id="KW-0723">Serine/threonine-protein kinase</keyword>
<dbReference type="PANTHER" id="PTHR43289:SF34">
    <property type="entry name" value="SERINE_THREONINE-PROTEIN KINASE YBDM-RELATED"/>
    <property type="match status" value="1"/>
</dbReference>
<comment type="catalytic activity">
    <reaction evidence="8">
        <text>L-seryl-[protein] + ATP = O-phospho-L-seryl-[protein] + ADP + H(+)</text>
        <dbReference type="Rhea" id="RHEA:17989"/>
        <dbReference type="Rhea" id="RHEA-COMP:9863"/>
        <dbReference type="Rhea" id="RHEA-COMP:11604"/>
        <dbReference type="ChEBI" id="CHEBI:15378"/>
        <dbReference type="ChEBI" id="CHEBI:29999"/>
        <dbReference type="ChEBI" id="CHEBI:30616"/>
        <dbReference type="ChEBI" id="CHEBI:83421"/>
        <dbReference type="ChEBI" id="CHEBI:456216"/>
        <dbReference type="EC" id="2.7.11.1"/>
    </reaction>
</comment>
<dbReference type="SMART" id="SM00220">
    <property type="entry name" value="S_TKc"/>
    <property type="match status" value="1"/>
</dbReference>
<evidence type="ECO:0000256" key="2">
    <source>
        <dbReference type="ARBA" id="ARBA00022527"/>
    </source>
</evidence>
<dbReference type="PANTHER" id="PTHR43289">
    <property type="entry name" value="MITOGEN-ACTIVATED PROTEIN KINASE KINASE KINASE 20-RELATED"/>
    <property type="match status" value="1"/>
</dbReference>
<feature type="transmembrane region" description="Helical" evidence="10">
    <location>
        <begin position="353"/>
        <end position="371"/>
    </location>
</feature>
<feature type="compositionally biased region" description="Basic and acidic residues" evidence="9">
    <location>
        <begin position="281"/>
        <end position="291"/>
    </location>
</feature>
<dbReference type="SUPFAM" id="SSF54184">
    <property type="entry name" value="Penicillin-binding protein 2x (pbp-2x), c-terminal domain"/>
    <property type="match status" value="1"/>
</dbReference>
<dbReference type="FunFam" id="1.10.510.10:FF:000021">
    <property type="entry name" value="Serine/threonine protein kinase"/>
    <property type="match status" value="1"/>
</dbReference>
<accession>A0A967EA59</accession>
<dbReference type="GO" id="GO:0004674">
    <property type="term" value="F:protein serine/threonine kinase activity"/>
    <property type="evidence" value="ECO:0007669"/>
    <property type="project" value="UniProtKB-KW"/>
</dbReference>
<comment type="catalytic activity">
    <reaction evidence="7">
        <text>L-threonyl-[protein] + ATP = O-phospho-L-threonyl-[protein] + ADP + H(+)</text>
        <dbReference type="Rhea" id="RHEA:46608"/>
        <dbReference type="Rhea" id="RHEA-COMP:11060"/>
        <dbReference type="Rhea" id="RHEA-COMP:11605"/>
        <dbReference type="ChEBI" id="CHEBI:15378"/>
        <dbReference type="ChEBI" id="CHEBI:30013"/>
        <dbReference type="ChEBI" id="CHEBI:30616"/>
        <dbReference type="ChEBI" id="CHEBI:61977"/>
        <dbReference type="ChEBI" id="CHEBI:456216"/>
        <dbReference type="EC" id="2.7.11.1"/>
    </reaction>
</comment>
<evidence type="ECO:0000313" key="13">
    <source>
        <dbReference type="EMBL" id="NHN55935.1"/>
    </source>
</evidence>
<dbReference type="Gene3D" id="1.10.510.10">
    <property type="entry name" value="Transferase(Phosphotransferase) domain 1"/>
    <property type="match status" value="1"/>
</dbReference>
<comment type="caution">
    <text evidence="13">The sequence shown here is derived from an EMBL/GenBank/DDBJ whole genome shotgun (WGS) entry which is preliminary data.</text>
</comment>
<reference evidence="13" key="1">
    <citation type="submission" date="2020-03" db="EMBL/GenBank/DDBJ databases">
        <title>Draft sequencing of Calidifontibacter sp. DB0510.</title>
        <authorList>
            <person name="Kim D.-U."/>
        </authorList>
    </citation>
    <scope>NUCLEOTIDE SEQUENCE</scope>
    <source>
        <strain evidence="13">DB0510</strain>
    </source>
</reference>
<dbReference type="AlphaFoldDB" id="A0A967EA59"/>
<dbReference type="RefSeq" id="WP_166196235.1">
    <property type="nucleotide sequence ID" value="NZ_JAAOIV010000006.1"/>
</dbReference>
<gene>
    <name evidence="13" type="primary">pknB</name>
    <name evidence="13" type="ORF">G9U51_09125</name>
</gene>
<dbReference type="Gene3D" id="3.30.10.20">
    <property type="match status" value="4"/>
</dbReference>
<dbReference type="PROSITE" id="PS00108">
    <property type="entry name" value="PROTEIN_KINASE_ST"/>
    <property type="match status" value="1"/>
</dbReference>
<keyword evidence="5 13" id="KW-0418">Kinase</keyword>
<evidence type="ECO:0000256" key="5">
    <source>
        <dbReference type="ARBA" id="ARBA00022777"/>
    </source>
</evidence>
<keyword evidence="10" id="KW-1133">Transmembrane helix</keyword>
<dbReference type="CDD" id="cd06577">
    <property type="entry name" value="PASTA_pknB"/>
    <property type="match status" value="4"/>
</dbReference>
<keyword evidence="10" id="KW-0472">Membrane</keyword>
<evidence type="ECO:0000313" key="14">
    <source>
        <dbReference type="Proteomes" id="UP000744769"/>
    </source>
</evidence>
<keyword evidence="14" id="KW-1185">Reference proteome</keyword>
<feature type="domain" description="PASTA" evidence="12">
    <location>
        <begin position="578"/>
        <end position="641"/>
    </location>
</feature>
<keyword evidence="4" id="KW-0547">Nucleotide-binding</keyword>
<keyword evidence="6" id="KW-0067">ATP-binding</keyword>
<dbReference type="Pfam" id="PF03793">
    <property type="entry name" value="PASTA"/>
    <property type="match status" value="4"/>
</dbReference>
<feature type="region of interest" description="Disordered" evidence="9">
    <location>
        <begin position="280"/>
        <end position="323"/>
    </location>
</feature>
<evidence type="ECO:0000259" key="12">
    <source>
        <dbReference type="PROSITE" id="PS51178"/>
    </source>
</evidence>
<dbReference type="FunFam" id="3.30.200.20:FF:000035">
    <property type="entry name" value="Serine/threonine protein kinase Stk1"/>
    <property type="match status" value="1"/>
</dbReference>
<feature type="domain" description="PASTA" evidence="12">
    <location>
        <begin position="442"/>
        <end position="509"/>
    </location>
</feature>
<proteinExistence type="predicted"/>
<dbReference type="Pfam" id="PF00069">
    <property type="entry name" value="Pkinase"/>
    <property type="match status" value="1"/>
</dbReference>
<feature type="domain" description="Protein kinase" evidence="11">
    <location>
        <begin position="18"/>
        <end position="287"/>
    </location>
</feature>
<feature type="domain" description="PASTA" evidence="12">
    <location>
        <begin position="510"/>
        <end position="577"/>
    </location>
</feature>
<name>A0A967EA59_9MICO</name>
<keyword evidence="3" id="KW-0808">Transferase</keyword>
<protein>
    <recommendedName>
        <fullName evidence="1">non-specific serine/threonine protein kinase</fullName>
        <ecNumber evidence="1">2.7.11.1</ecNumber>
    </recommendedName>
</protein>
<dbReference type="SMART" id="SM00740">
    <property type="entry name" value="PASTA"/>
    <property type="match status" value="4"/>
</dbReference>
<dbReference type="PROSITE" id="PS50011">
    <property type="entry name" value="PROTEIN_KINASE_DOM"/>
    <property type="match status" value="1"/>
</dbReference>
<dbReference type="InterPro" id="IPR011009">
    <property type="entry name" value="Kinase-like_dom_sf"/>
</dbReference>
<evidence type="ECO:0000256" key="1">
    <source>
        <dbReference type="ARBA" id="ARBA00012513"/>
    </source>
</evidence>
<keyword evidence="10" id="KW-0812">Transmembrane</keyword>
<dbReference type="SUPFAM" id="SSF56112">
    <property type="entry name" value="Protein kinase-like (PK-like)"/>
    <property type="match status" value="1"/>
</dbReference>
<evidence type="ECO:0000256" key="7">
    <source>
        <dbReference type="ARBA" id="ARBA00047899"/>
    </source>
</evidence>
<dbReference type="InterPro" id="IPR008271">
    <property type="entry name" value="Ser/Thr_kinase_AS"/>
</dbReference>
<organism evidence="13 14">
    <name type="scientific">Metallococcus carri</name>
    <dbReference type="NCBI Taxonomy" id="1656884"/>
    <lineage>
        <taxon>Bacteria</taxon>
        <taxon>Bacillati</taxon>
        <taxon>Actinomycetota</taxon>
        <taxon>Actinomycetes</taxon>
        <taxon>Micrococcales</taxon>
        <taxon>Dermacoccaceae</taxon>
        <taxon>Metallococcus</taxon>
    </lineage>
</organism>
<feature type="domain" description="PASTA" evidence="12">
    <location>
        <begin position="374"/>
        <end position="441"/>
    </location>
</feature>
<evidence type="ECO:0000259" key="11">
    <source>
        <dbReference type="PROSITE" id="PS50011"/>
    </source>
</evidence>
<sequence>MPATVNHSIVGRIVDQRYRVLRHIADGGMGSVFVAMDERLDREVALKVMRRDLAGDEGFVARFRREARSAARLSHPHVVSVTDQGSDEHYVFLAMELVRGRTLRSVIREDAPLPVGRALDLMDPVLDGLAAAHRAGLVHRDVKPENVLIGDDGVVKVTDFGLARAVSTDSVTADSNVLLGTASYLSPEQVEHGTVDERSDVYSAGLLLYELLTGAKAYPGDSPIHVAYQHVHGTMPRASDTVSTVPPEVDDLIALATAKDPQDRPTSAADLLVALRTTRQSLDHDTLEHAPARPRQRATPAPPRSPGRPIATPGRPPEPVNHTENLATATGRFSTAEDLPGPTPRSVYRRRRLALLLVPLLLVAAFAGWLFTLGPLGQVAVPTVRGQQQGAAVAALHQAGFRAKVAPAFSEQVPAGTVITTAPGSGTDVRRGSTVTLSVSKGPERYAVPALAGKTRDQAVGILASSHLKLGAVTEAYDEKVPSGRVISSDPASGASLKPGTAVQLVVSKGKQPIPVPDVTGKAKADAESQLKGLGLAVDYATDAYSDTVPSGSVISSDPPSGTTRYKGDAVTLTVSKGPEMVTVPNVIDLSSGEAQQKLEALGLTVKVQRVFGGIFDTVRDQSIAEGQQVRKGTTITLSVV</sequence>
<evidence type="ECO:0000256" key="3">
    <source>
        <dbReference type="ARBA" id="ARBA00022679"/>
    </source>
</evidence>
<dbReference type="InterPro" id="IPR000719">
    <property type="entry name" value="Prot_kinase_dom"/>
</dbReference>
<dbReference type="PROSITE" id="PS51178">
    <property type="entry name" value="PASTA"/>
    <property type="match status" value="4"/>
</dbReference>
<dbReference type="Gene3D" id="3.30.200.20">
    <property type="entry name" value="Phosphorylase Kinase, domain 1"/>
    <property type="match status" value="1"/>
</dbReference>
<dbReference type="EC" id="2.7.11.1" evidence="1"/>
<evidence type="ECO:0000256" key="10">
    <source>
        <dbReference type="SAM" id="Phobius"/>
    </source>
</evidence>
<evidence type="ECO:0000256" key="4">
    <source>
        <dbReference type="ARBA" id="ARBA00022741"/>
    </source>
</evidence>
<evidence type="ECO:0000256" key="9">
    <source>
        <dbReference type="SAM" id="MobiDB-lite"/>
    </source>
</evidence>
<dbReference type="CDD" id="cd14014">
    <property type="entry name" value="STKc_PknB_like"/>
    <property type="match status" value="1"/>
</dbReference>
<dbReference type="Proteomes" id="UP000744769">
    <property type="component" value="Unassembled WGS sequence"/>
</dbReference>
<evidence type="ECO:0000256" key="8">
    <source>
        <dbReference type="ARBA" id="ARBA00048679"/>
    </source>
</evidence>
<dbReference type="NCBIfam" id="NF033483">
    <property type="entry name" value="PknB_PASTA_kin"/>
    <property type="match status" value="1"/>
</dbReference>
<dbReference type="GO" id="GO:0005524">
    <property type="term" value="F:ATP binding"/>
    <property type="evidence" value="ECO:0007669"/>
    <property type="project" value="UniProtKB-KW"/>
</dbReference>
<dbReference type="GO" id="GO:0045717">
    <property type="term" value="P:negative regulation of fatty acid biosynthetic process"/>
    <property type="evidence" value="ECO:0007669"/>
    <property type="project" value="UniProtKB-ARBA"/>
</dbReference>
<dbReference type="EMBL" id="JAAOIV010000006">
    <property type="protein sequence ID" value="NHN55935.1"/>
    <property type="molecule type" value="Genomic_DNA"/>
</dbReference>
<dbReference type="InterPro" id="IPR005543">
    <property type="entry name" value="PASTA_dom"/>
</dbReference>